<feature type="domain" description="HTH cro/C1-type" evidence="2">
    <location>
        <begin position="11"/>
        <end position="65"/>
    </location>
</feature>
<name>A0A1R3WWT7_9RHOB</name>
<sequence length="433" mass="46679">MSSDSLVGSRIREKRLDRGLRQAAVAETVGISPSYLNLIEHNRRRIGGKLLADLARVLEVDTALLADGAEREMLDEMRSAAASMGDRVEVERTEELAARYPGWGALIATQARRIAALEEKSRILTDRISYDPQLAGSLHEVISAVSAIRSTASILVGPEDIDRDWQRRFHENIHSDSLRLADSSEALITYLEAPEAVLEHSGSPFEAVEAYLAKSGFHVASLESGADPLVVAKEAGLPGPAEKVLLRILEIYADDAAALPLAAFEKTARTLNYDPAAIAQSLDARLPQVMRRLAQLPPQQGHPPMALVVCDASGALIFIKSVPGFTMPRTGGACPLWPLYGALSRPHQPIRMEVQLPAPNATRFLCFALAEPIGPVVFDVPSALQSVMLLLPDPPESGSEPHGVGLSCRICPRTACRSRREPAIGGVGPKSEL</sequence>
<dbReference type="InterPro" id="IPR010982">
    <property type="entry name" value="Lambda_DNA-bd_dom_sf"/>
</dbReference>
<evidence type="ECO:0000259" key="2">
    <source>
        <dbReference type="PROSITE" id="PS50943"/>
    </source>
</evidence>
<dbReference type="STRING" id="287098.SAMN05421665_1484"/>
<dbReference type="InterPro" id="IPR018653">
    <property type="entry name" value="ScfR_C"/>
</dbReference>
<dbReference type="GO" id="GO:0005829">
    <property type="term" value="C:cytosol"/>
    <property type="evidence" value="ECO:0007669"/>
    <property type="project" value="TreeGrafter"/>
</dbReference>
<proteinExistence type="predicted"/>
<protein>
    <recommendedName>
        <fullName evidence="2">HTH cro/C1-type domain-containing protein</fullName>
    </recommendedName>
</protein>
<dbReference type="PROSITE" id="PS50943">
    <property type="entry name" value="HTH_CROC1"/>
    <property type="match status" value="1"/>
</dbReference>
<dbReference type="GO" id="GO:0003677">
    <property type="term" value="F:DNA binding"/>
    <property type="evidence" value="ECO:0007669"/>
    <property type="project" value="UniProtKB-KW"/>
</dbReference>
<evidence type="ECO:0000256" key="1">
    <source>
        <dbReference type="ARBA" id="ARBA00023125"/>
    </source>
</evidence>
<dbReference type="PANTHER" id="PTHR46797:SF1">
    <property type="entry name" value="METHYLPHOSPHONATE SYNTHASE"/>
    <property type="match status" value="1"/>
</dbReference>
<accession>A0A1R3WWT7</accession>
<keyword evidence="4" id="KW-1185">Reference proteome</keyword>
<dbReference type="Pfam" id="PF01381">
    <property type="entry name" value="HTH_3"/>
    <property type="match status" value="1"/>
</dbReference>
<reference evidence="4" key="1">
    <citation type="submission" date="2017-01" db="EMBL/GenBank/DDBJ databases">
        <authorList>
            <person name="Varghese N."/>
            <person name="Submissions S."/>
        </authorList>
    </citation>
    <scope>NUCLEOTIDE SEQUENCE [LARGE SCALE GENOMIC DNA]</scope>
    <source>
        <strain evidence="4">DSM 29591</strain>
    </source>
</reference>
<dbReference type="Pfam" id="PF09856">
    <property type="entry name" value="ScfRs"/>
    <property type="match status" value="1"/>
</dbReference>
<keyword evidence="1" id="KW-0238">DNA-binding</keyword>
<dbReference type="InterPro" id="IPR050807">
    <property type="entry name" value="TransReg_Diox_bact_type"/>
</dbReference>
<evidence type="ECO:0000313" key="4">
    <source>
        <dbReference type="Proteomes" id="UP000186997"/>
    </source>
</evidence>
<dbReference type="EMBL" id="FTPR01000001">
    <property type="protein sequence ID" value="SIT82536.1"/>
    <property type="molecule type" value="Genomic_DNA"/>
</dbReference>
<dbReference type="SMART" id="SM00530">
    <property type="entry name" value="HTH_XRE"/>
    <property type="match status" value="1"/>
</dbReference>
<dbReference type="CDD" id="cd00093">
    <property type="entry name" value="HTH_XRE"/>
    <property type="match status" value="1"/>
</dbReference>
<dbReference type="GO" id="GO:0003700">
    <property type="term" value="F:DNA-binding transcription factor activity"/>
    <property type="evidence" value="ECO:0007669"/>
    <property type="project" value="TreeGrafter"/>
</dbReference>
<dbReference type="AlphaFoldDB" id="A0A1R3WWT7"/>
<dbReference type="PANTHER" id="PTHR46797">
    <property type="entry name" value="HTH-TYPE TRANSCRIPTIONAL REGULATOR"/>
    <property type="match status" value="1"/>
</dbReference>
<dbReference type="SUPFAM" id="SSF47413">
    <property type="entry name" value="lambda repressor-like DNA-binding domains"/>
    <property type="match status" value="1"/>
</dbReference>
<organism evidence="3 4">
    <name type="scientific">Yoonia rosea</name>
    <dbReference type="NCBI Taxonomy" id="287098"/>
    <lineage>
        <taxon>Bacteria</taxon>
        <taxon>Pseudomonadati</taxon>
        <taxon>Pseudomonadota</taxon>
        <taxon>Alphaproteobacteria</taxon>
        <taxon>Rhodobacterales</taxon>
        <taxon>Paracoccaceae</taxon>
        <taxon>Yoonia</taxon>
    </lineage>
</organism>
<dbReference type="Proteomes" id="UP000186997">
    <property type="component" value="Unassembled WGS sequence"/>
</dbReference>
<gene>
    <name evidence="3" type="ORF">SAMN05421665_1484</name>
</gene>
<dbReference type="InterPro" id="IPR001387">
    <property type="entry name" value="Cro/C1-type_HTH"/>
</dbReference>
<evidence type="ECO:0000313" key="3">
    <source>
        <dbReference type="EMBL" id="SIT82536.1"/>
    </source>
</evidence>
<dbReference type="Gene3D" id="1.10.260.40">
    <property type="entry name" value="lambda repressor-like DNA-binding domains"/>
    <property type="match status" value="1"/>
</dbReference>